<dbReference type="Gene3D" id="3.30.60.30">
    <property type="match status" value="1"/>
</dbReference>
<dbReference type="InterPro" id="IPR036058">
    <property type="entry name" value="Kazal_dom_sf"/>
</dbReference>
<name>A0A484BVD3_DRONA</name>
<comment type="caution">
    <text evidence="3">The sequence shown here is derived from an EMBL/GenBank/DDBJ whole genome shotgun (WGS) entry which is preliminary data.</text>
</comment>
<organism evidence="3 4">
    <name type="scientific">Drosophila navojoa</name>
    <name type="common">Fruit fly</name>
    <dbReference type="NCBI Taxonomy" id="7232"/>
    <lineage>
        <taxon>Eukaryota</taxon>
        <taxon>Metazoa</taxon>
        <taxon>Ecdysozoa</taxon>
        <taxon>Arthropoda</taxon>
        <taxon>Hexapoda</taxon>
        <taxon>Insecta</taxon>
        <taxon>Pterygota</taxon>
        <taxon>Neoptera</taxon>
        <taxon>Endopterygota</taxon>
        <taxon>Diptera</taxon>
        <taxon>Brachycera</taxon>
        <taxon>Muscomorpha</taxon>
        <taxon>Ephydroidea</taxon>
        <taxon>Drosophilidae</taxon>
        <taxon>Drosophila</taxon>
    </lineage>
</organism>
<keyword evidence="4" id="KW-1185">Reference proteome</keyword>
<dbReference type="EMBL" id="LSRL02000006">
    <property type="protein sequence ID" value="TDG51885.1"/>
    <property type="molecule type" value="Genomic_DNA"/>
</dbReference>
<dbReference type="AlphaFoldDB" id="A0A484BVD3"/>
<reference evidence="3 4" key="1">
    <citation type="journal article" date="2019" name="J. Hered.">
        <title>An Improved Genome Assembly for Drosophila navojoa, the Basal Species in the mojavensis Cluster.</title>
        <authorList>
            <person name="Vanderlinde T."/>
            <person name="Dupim E.G."/>
            <person name="Nazario-Yepiz N.O."/>
            <person name="Carvalho A.B."/>
        </authorList>
    </citation>
    <scope>NUCLEOTIDE SEQUENCE [LARGE SCALE GENOMIC DNA]</scope>
    <source>
        <strain evidence="3">Navoj_Jal97</strain>
        <tissue evidence="3">Whole organism</tissue>
    </source>
</reference>
<feature type="domain" description="Kazal-like" evidence="2">
    <location>
        <begin position="21"/>
        <end position="80"/>
    </location>
</feature>
<feature type="chain" id="PRO_5019799330" description="Kazal-like domain-containing protein" evidence="1">
    <location>
        <begin position="21"/>
        <end position="91"/>
    </location>
</feature>
<evidence type="ECO:0000313" key="3">
    <source>
        <dbReference type="EMBL" id="TDG51885.1"/>
    </source>
</evidence>
<sequence length="91" mass="10318">MKSATLLLLIVVGICALSSASRPRRNCPTICTQDYKPVCAIWARGRLLSRCTFSNSCALSRQQCVTKDDWIQFHAGKCRRQTRDCSRLLRI</sequence>
<evidence type="ECO:0000256" key="1">
    <source>
        <dbReference type="SAM" id="SignalP"/>
    </source>
</evidence>
<accession>A0A484BVD3</accession>
<keyword evidence="1" id="KW-0732">Signal</keyword>
<dbReference type="PROSITE" id="PS51465">
    <property type="entry name" value="KAZAL_2"/>
    <property type="match status" value="1"/>
</dbReference>
<protein>
    <recommendedName>
        <fullName evidence="2">Kazal-like domain-containing protein</fullName>
    </recommendedName>
</protein>
<gene>
    <name evidence="3" type="ORF">AWZ03_001555</name>
</gene>
<evidence type="ECO:0000313" key="4">
    <source>
        <dbReference type="Proteomes" id="UP000295192"/>
    </source>
</evidence>
<dbReference type="SUPFAM" id="SSF100895">
    <property type="entry name" value="Kazal-type serine protease inhibitors"/>
    <property type="match status" value="1"/>
</dbReference>
<dbReference type="InterPro" id="IPR002350">
    <property type="entry name" value="Kazal_dom"/>
</dbReference>
<proteinExistence type="predicted"/>
<dbReference type="OMA" id="GITDVCT"/>
<evidence type="ECO:0000259" key="2">
    <source>
        <dbReference type="PROSITE" id="PS51465"/>
    </source>
</evidence>
<feature type="signal peptide" evidence="1">
    <location>
        <begin position="1"/>
        <end position="20"/>
    </location>
</feature>
<dbReference type="Proteomes" id="UP000295192">
    <property type="component" value="Unassembled WGS sequence"/>
</dbReference>